<dbReference type="Proteomes" id="UP000593579">
    <property type="component" value="Unassembled WGS sequence"/>
</dbReference>
<evidence type="ECO:0000313" key="2">
    <source>
        <dbReference type="EMBL" id="MBA0745130.1"/>
    </source>
</evidence>
<dbReference type="AlphaFoldDB" id="A0A7J9C9E8"/>
<dbReference type="GO" id="GO:0004523">
    <property type="term" value="F:RNA-DNA hybrid ribonuclease activity"/>
    <property type="evidence" value="ECO:0007669"/>
    <property type="project" value="InterPro"/>
</dbReference>
<dbReference type="EMBL" id="JABEZY010000009">
    <property type="protein sequence ID" value="MBA0745130.1"/>
    <property type="molecule type" value="Genomic_DNA"/>
</dbReference>
<reference evidence="2 3" key="1">
    <citation type="journal article" date="2019" name="Genome Biol. Evol.">
        <title>Insights into the evolution of the New World diploid cottons (Gossypium, subgenus Houzingenia) based on genome sequencing.</title>
        <authorList>
            <person name="Grover C.E."/>
            <person name="Arick M.A. 2nd"/>
            <person name="Thrash A."/>
            <person name="Conover J.L."/>
            <person name="Sanders W.S."/>
            <person name="Peterson D.G."/>
            <person name="Frelichowski J.E."/>
            <person name="Scheffler J.A."/>
            <person name="Scheffler B.E."/>
            <person name="Wendel J.F."/>
        </authorList>
    </citation>
    <scope>NUCLEOTIDE SEQUENCE [LARGE SCALE GENOMIC DNA]</scope>
    <source>
        <strain evidence="2">5</strain>
        <tissue evidence="2">Leaf</tissue>
    </source>
</reference>
<organism evidence="2 3">
    <name type="scientific">Gossypium gossypioides</name>
    <name type="common">Mexican cotton</name>
    <name type="synonym">Selera gossypioides</name>
    <dbReference type="NCBI Taxonomy" id="34282"/>
    <lineage>
        <taxon>Eukaryota</taxon>
        <taxon>Viridiplantae</taxon>
        <taxon>Streptophyta</taxon>
        <taxon>Embryophyta</taxon>
        <taxon>Tracheophyta</taxon>
        <taxon>Spermatophyta</taxon>
        <taxon>Magnoliopsida</taxon>
        <taxon>eudicotyledons</taxon>
        <taxon>Gunneridae</taxon>
        <taxon>Pentapetalae</taxon>
        <taxon>rosids</taxon>
        <taxon>malvids</taxon>
        <taxon>Malvales</taxon>
        <taxon>Malvaceae</taxon>
        <taxon>Malvoideae</taxon>
        <taxon>Gossypium</taxon>
    </lineage>
</organism>
<evidence type="ECO:0000313" key="3">
    <source>
        <dbReference type="Proteomes" id="UP000593579"/>
    </source>
</evidence>
<dbReference type="GO" id="GO:0003676">
    <property type="term" value="F:nucleic acid binding"/>
    <property type="evidence" value="ECO:0007669"/>
    <property type="project" value="InterPro"/>
</dbReference>
<gene>
    <name evidence="2" type="ORF">Gogos_007719</name>
</gene>
<sequence length="63" mass="7447">ELSALIEGITLVRSFNFDKIIFEFDCASLVYHFRKHCEDIKILGHWFKEVRGMFELLVKADVK</sequence>
<dbReference type="InterPro" id="IPR002156">
    <property type="entry name" value="RNaseH_domain"/>
</dbReference>
<feature type="non-terminal residue" evidence="2">
    <location>
        <position position="1"/>
    </location>
</feature>
<protein>
    <recommendedName>
        <fullName evidence="1">RNase H type-1 domain-containing protein</fullName>
    </recommendedName>
</protein>
<feature type="domain" description="RNase H type-1" evidence="1">
    <location>
        <begin position="1"/>
        <end position="59"/>
    </location>
</feature>
<accession>A0A7J9C9E8</accession>
<proteinExistence type="predicted"/>
<dbReference type="OrthoDB" id="947756at2759"/>
<evidence type="ECO:0000259" key="1">
    <source>
        <dbReference type="Pfam" id="PF13456"/>
    </source>
</evidence>
<dbReference type="Pfam" id="PF13456">
    <property type="entry name" value="RVT_3"/>
    <property type="match status" value="1"/>
</dbReference>
<name>A0A7J9C9E8_GOSGO</name>
<keyword evidence="3" id="KW-1185">Reference proteome</keyword>
<comment type="caution">
    <text evidence="2">The sequence shown here is derived from an EMBL/GenBank/DDBJ whole genome shotgun (WGS) entry which is preliminary data.</text>
</comment>